<reference evidence="1 2" key="1">
    <citation type="submission" date="2014-02" db="EMBL/GenBank/DDBJ databases">
        <title>Draft genome sequence of Lysinibacillus sinduriensis JCM 15800.</title>
        <authorList>
            <person name="Zhang F."/>
            <person name="Wang G."/>
            <person name="Zhang L."/>
        </authorList>
    </citation>
    <scope>NUCLEOTIDE SEQUENCE [LARGE SCALE GENOMIC DNA]</scope>
    <source>
        <strain evidence="1 2">JCM 15800</strain>
    </source>
</reference>
<keyword evidence="2" id="KW-1185">Reference proteome</keyword>
<dbReference type="EMBL" id="JPVO01000052">
    <property type="protein sequence ID" value="KGR75093.1"/>
    <property type="molecule type" value="Genomic_DNA"/>
</dbReference>
<gene>
    <name evidence="1" type="ORF">CD33_12520</name>
</gene>
<sequence>MKVKSCPAAGASSWGNFKIACKDKERPLVDFSSCWGSHDVSHVDDATGRCVFVDAELGKHLSLFIVQLQVLAPGATSKSPARTKSVLWSISPVAGAHTM</sequence>
<dbReference type="STRING" id="1384057.CD33_12520"/>
<comment type="caution">
    <text evidence="1">The sequence shown here is derived from an EMBL/GenBank/DDBJ whole genome shotgun (WGS) entry which is preliminary data.</text>
</comment>
<evidence type="ECO:0000313" key="2">
    <source>
        <dbReference type="Proteomes" id="UP000030408"/>
    </source>
</evidence>
<dbReference type="AlphaFoldDB" id="A0A0A3HXJ4"/>
<proteinExistence type="predicted"/>
<accession>A0A0A3HXJ4</accession>
<evidence type="ECO:0000313" key="1">
    <source>
        <dbReference type="EMBL" id="KGR75093.1"/>
    </source>
</evidence>
<name>A0A0A3HXJ4_9BACL</name>
<dbReference type="Proteomes" id="UP000030408">
    <property type="component" value="Unassembled WGS sequence"/>
</dbReference>
<organism evidence="1 2">
    <name type="scientific">Ureibacillus sinduriensis BLB-1 = JCM 15800</name>
    <dbReference type="NCBI Taxonomy" id="1384057"/>
    <lineage>
        <taxon>Bacteria</taxon>
        <taxon>Bacillati</taxon>
        <taxon>Bacillota</taxon>
        <taxon>Bacilli</taxon>
        <taxon>Bacillales</taxon>
        <taxon>Caryophanaceae</taxon>
        <taxon>Ureibacillus</taxon>
    </lineage>
</organism>
<protein>
    <submittedName>
        <fullName evidence="1">Uncharacterized protein</fullName>
    </submittedName>
</protein>